<dbReference type="Proteomes" id="UP001597327">
    <property type="component" value="Unassembled WGS sequence"/>
</dbReference>
<feature type="transmembrane region" description="Helical" evidence="2">
    <location>
        <begin position="7"/>
        <end position="27"/>
    </location>
</feature>
<dbReference type="EMBL" id="JBHUFA010000001">
    <property type="protein sequence ID" value="MFD1694559.1"/>
    <property type="molecule type" value="Genomic_DNA"/>
</dbReference>
<keyword evidence="2" id="KW-1133">Transmembrane helix</keyword>
<feature type="region of interest" description="Disordered" evidence="1">
    <location>
        <begin position="168"/>
        <end position="320"/>
    </location>
</feature>
<reference evidence="5" key="1">
    <citation type="journal article" date="2019" name="Int. J. Syst. Evol. Microbiol.">
        <title>The Global Catalogue of Microorganisms (GCM) 10K type strain sequencing project: providing services to taxonomists for standard genome sequencing and annotation.</title>
        <authorList>
            <consortium name="The Broad Institute Genomics Platform"/>
            <consortium name="The Broad Institute Genome Sequencing Center for Infectious Disease"/>
            <person name="Wu L."/>
            <person name="Ma J."/>
        </authorList>
    </citation>
    <scope>NUCLEOTIDE SEQUENCE [LARGE SCALE GENOMIC DNA]</scope>
    <source>
        <strain evidence="5">JCM 3369</strain>
    </source>
</reference>
<evidence type="ECO:0000313" key="5">
    <source>
        <dbReference type="Proteomes" id="UP001597327"/>
    </source>
</evidence>
<feature type="compositionally biased region" description="Low complexity" evidence="1">
    <location>
        <begin position="41"/>
        <end position="73"/>
    </location>
</feature>
<dbReference type="InterPro" id="IPR018392">
    <property type="entry name" value="LysM"/>
</dbReference>
<comment type="caution">
    <text evidence="4">The sequence shown here is derived from an EMBL/GenBank/DDBJ whole genome shotgun (WGS) entry which is preliminary data.</text>
</comment>
<evidence type="ECO:0000256" key="1">
    <source>
        <dbReference type="SAM" id="MobiDB-lite"/>
    </source>
</evidence>
<feature type="compositionally biased region" description="Low complexity" evidence="1">
    <location>
        <begin position="222"/>
        <end position="317"/>
    </location>
</feature>
<evidence type="ECO:0000313" key="4">
    <source>
        <dbReference type="EMBL" id="MFD1694559.1"/>
    </source>
</evidence>
<organism evidence="4 5">
    <name type="scientific">Roseibium aestuarii</name>
    <dbReference type="NCBI Taxonomy" id="2600299"/>
    <lineage>
        <taxon>Bacteria</taxon>
        <taxon>Pseudomonadati</taxon>
        <taxon>Pseudomonadota</taxon>
        <taxon>Alphaproteobacteria</taxon>
        <taxon>Hyphomicrobiales</taxon>
        <taxon>Stappiaceae</taxon>
        <taxon>Roseibium</taxon>
    </lineage>
</organism>
<dbReference type="InterPro" id="IPR036779">
    <property type="entry name" value="LysM_dom_sf"/>
</dbReference>
<sequence>MTRTTLIRTILIAILVGLAALGTGYYFRSTDEGTGVAGSGPEATPPAETAAAPAEAPAAAPEPAPAAQAEPPASTDTASATEDEAPTFDAVGVEPTGDAVLAGRAKPDTIVELLANGKVVGTGQANKDGEWTIILDTPLGAGDFDLSLSTRSADGGVATPSKQRLAVSIPQGGKSRPLVVLSDPDAPSTVLQLPEDEAAEVADAAPAASEAPAAPETPAPETPAADPAATQVAAADPAPAATEAPAAPAVSEAPAAEAPAADTPKTDTPAATEAPASAAPAAEAPATEAPAAEPAPAATETAAPAAPVADQAPAETATPPASDLTLTVEAVEAEQGTVYVAGTGALSLRVQVYVGDALLGEARLETSERWLVQGAMDLAAGAVEVRADMIDPKTGAVVSRAAVTFEKAEEAIILTKVASEGEAAAGEASTEASVEQVLPNVIIRKGDNLWNIARRLYGDGFRYTTIYQANKGQIRNPDLIYPGQVFLTPEGDNAWPQPDAAPAN</sequence>
<dbReference type="CDD" id="cd00118">
    <property type="entry name" value="LysM"/>
    <property type="match status" value="1"/>
</dbReference>
<accession>A0ABW4JSG1</accession>
<dbReference type="Gene3D" id="3.10.350.10">
    <property type="entry name" value="LysM domain"/>
    <property type="match status" value="1"/>
</dbReference>
<feature type="domain" description="LysM" evidence="3">
    <location>
        <begin position="439"/>
        <end position="488"/>
    </location>
</feature>
<dbReference type="RefSeq" id="WP_208998666.1">
    <property type="nucleotide sequence ID" value="NZ_JBHUFA010000001.1"/>
</dbReference>
<protein>
    <submittedName>
        <fullName evidence="4">LysM peptidoglycan-binding domain-containing protein</fullName>
    </submittedName>
</protein>
<dbReference type="PANTHER" id="PTHR34700">
    <property type="entry name" value="POTASSIUM BINDING PROTEIN KBP"/>
    <property type="match status" value="1"/>
</dbReference>
<feature type="compositionally biased region" description="Low complexity" evidence="1">
    <location>
        <begin position="201"/>
        <end position="214"/>
    </location>
</feature>
<keyword evidence="2" id="KW-0472">Membrane</keyword>
<dbReference type="InterPro" id="IPR052196">
    <property type="entry name" value="Bact_Kbp"/>
</dbReference>
<dbReference type="PROSITE" id="PS51782">
    <property type="entry name" value="LYSM"/>
    <property type="match status" value="1"/>
</dbReference>
<evidence type="ECO:0000259" key="3">
    <source>
        <dbReference type="PROSITE" id="PS51782"/>
    </source>
</evidence>
<keyword evidence="2" id="KW-0812">Transmembrane</keyword>
<dbReference type="SMART" id="SM00257">
    <property type="entry name" value="LysM"/>
    <property type="match status" value="1"/>
</dbReference>
<keyword evidence="5" id="KW-1185">Reference proteome</keyword>
<proteinExistence type="predicted"/>
<dbReference type="SUPFAM" id="SSF54106">
    <property type="entry name" value="LysM domain"/>
    <property type="match status" value="1"/>
</dbReference>
<feature type="region of interest" description="Disordered" evidence="1">
    <location>
        <begin position="34"/>
        <end position="82"/>
    </location>
</feature>
<dbReference type="PANTHER" id="PTHR34700:SF4">
    <property type="entry name" value="PHAGE-LIKE ELEMENT PBSX PROTEIN XKDP"/>
    <property type="match status" value="1"/>
</dbReference>
<name>A0ABW4JSG1_9HYPH</name>
<dbReference type="Pfam" id="PF01476">
    <property type="entry name" value="LysM"/>
    <property type="match status" value="1"/>
</dbReference>
<evidence type="ECO:0000256" key="2">
    <source>
        <dbReference type="SAM" id="Phobius"/>
    </source>
</evidence>
<gene>
    <name evidence="4" type="ORF">ACFSC7_03460</name>
</gene>